<keyword evidence="5" id="KW-1185">Reference proteome</keyword>
<proteinExistence type="predicted"/>
<dbReference type="Gene3D" id="2.130.10.10">
    <property type="entry name" value="YVTN repeat-like/Quinoprotein amine dehydrogenase"/>
    <property type="match status" value="1"/>
</dbReference>
<dbReference type="PANTHER" id="PTHR19848:SF8">
    <property type="entry name" value="F-BOX AND WD REPEAT DOMAIN CONTAINING 7"/>
    <property type="match status" value="1"/>
</dbReference>
<dbReference type="InterPro" id="IPR019775">
    <property type="entry name" value="WD40_repeat_CS"/>
</dbReference>
<dbReference type="InterPro" id="IPR036322">
    <property type="entry name" value="WD40_repeat_dom_sf"/>
</dbReference>
<feature type="repeat" description="WD" evidence="3">
    <location>
        <begin position="182"/>
        <end position="222"/>
    </location>
</feature>
<dbReference type="SUPFAM" id="SSF50978">
    <property type="entry name" value="WD40 repeat-like"/>
    <property type="match status" value="1"/>
</dbReference>
<dbReference type="PANTHER" id="PTHR19848">
    <property type="entry name" value="WD40 REPEAT PROTEIN"/>
    <property type="match status" value="1"/>
</dbReference>
<dbReference type="PROSITE" id="PS00678">
    <property type="entry name" value="WD_REPEATS_1"/>
    <property type="match status" value="1"/>
</dbReference>
<comment type="caution">
    <text evidence="4">The sequence shown here is derived from an EMBL/GenBank/DDBJ whole genome shotgun (WGS) entry which is preliminary data.</text>
</comment>
<accession>A0AAD8LNQ2</accession>
<keyword evidence="2" id="KW-0677">Repeat</keyword>
<dbReference type="SMART" id="SM00320">
    <property type="entry name" value="WD40"/>
    <property type="match status" value="2"/>
</dbReference>
<organism evidence="4 5">
    <name type="scientific">Babesia gibsoni</name>
    <dbReference type="NCBI Taxonomy" id="33632"/>
    <lineage>
        <taxon>Eukaryota</taxon>
        <taxon>Sar</taxon>
        <taxon>Alveolata</taxon>
        <taxon>Apicomplexa</taxon>
        <taxon>Aconoidasida</taxon>
        <taxon>Piroplasmida</taxon>
        <taxon>Babesiidae</taxon>
        <taxon>Babesia</taxon>
    </lineage>
</organism>
<evidence type="ECO:0000256" key="3">
    <source>
        <dbReference type="PROSITE-ProRule" id="PRU00221"/>
    </source>
</evidence>
<evidence type="ECO:0000256" key="1">
    <source>
        <dbReference type="ARBA" id="ARBA00022574"/>
    </source>
</evidence>
<sequence>MIPVFSVKEQRHGIVTRTRFSPALGDHRAMCIESNGAMTIIDLMAVKYTSVTTYEHVHNTVTGFCNHLLDFNFTSDGCMIFIGDSFGSVTIDSLGNIGSHISKKRGGLLSIDNAHEGGVFTVLPSPNYEFLLYTGGGDGTIRVWDTRFMVPDNPLLEYRHRLEFSETDEGKGLPTDKPLHEIWAHRNAVSSLCFPDKELLVSSGVDENLRIWDTGENSAIATIRSHGTSLGIWDIAINRSIGRVAVVGQSLDVWAFYIKDFICNREPGIHKMVKFDFDDREPTDTDIFSRWRRICTYGKSVIVPTLNNQQGAKAIILDMASGSEIYRLTTPVLDRIHTVDAHPRLSSGILLTGGTKYNRTICTIWMDEQGVCPISV</sequence>
<evidence type="ECO:0000313" key="5">
    <source>
        <dbReference type="Proteomes" id="UP001230268"/>
    </source>
</evidence>
<dbReference type="EMBL" id="JAVEPI010000003">
    <property type="protein sequence ID" value="KAK1442793.1"/>
    <property type="molecule type" value="Genomic_DNA"/>
</dbReference>
<evidence type="ECO:0000313" key="4">
    <source>
        <dbReference type="EMBL" id="KAK1442793.1"/>
    </source>
</evidence>
<gene>
    <name evidence="4" type="ORF">BgAZ_303110</name>
</gene>
<dbReference type="AlphaFoldDB" id="A0AAD8LNQ2"/>
<dbReference type="Proteomes" id="UP001230268">
    <property type="component" value="Unassembled WGS sequence"/>
</dbReference>
<feature type="repeat" description="WD" evidence="3">
    <location>
        <begin position="112"/>
        <end position="147"/>
    </location>
</feature>
<dbReference type="PROSITE" id="PS50082">
    <property type="entry name" value="WD_REPEATS_2"/>
    <property type="match status" value="2"/>
</dbReference>
<protein>
    <submittedName>
        <fullName evidence="4">Uncharacterized protein</fullName>
    </submittedName>
</protein>
<dbReference type="Pfam" id="PF00400">
    <property type="entry name" value="WD40"/>
    <property type="match status" value="2"/>
</dbReference>
<evidence type="ECO:0000256" key="2">
    <source>
        <dbReference type="ARBA" id="ARBA00022737"/>
    </source>
</evidence>
<dbReference type="InterPro" id="IPR015943">
    <property type="entry name" value="WD40/YVTN_repeat-like_dom_sf"/>
</dbReference>
<name>A0AAD8LNQ2_BABGI</name>
<dbReference type="InterPro" id="IPR001680">
    <property type="entry name" value="WD40_rpt"/>
</dbReference>
<keyword evidence="1 3" id="KW-0853">WD repeat</keyword>
<reference evidence="4" key="1">
    <citation type="submission" date="2023-08" db="EMBL/GenBank/DDBJ databases">
        <title>Draft sequence of the Babesia gibsoni genome.</title>
        <authorList>
            <person name="Yamagishi J.Y."/>
            <person name="Xuan X.X."/>
        </authorList>
    </citation>
    <scope>NUCLEOTIDE SEQUENCE</scope>
    <source>
        <strain evidence="4">Azabu</strain>
    </source>
</reference>
<dbReference type="PROSITE" id="PS50294">
    <property type="entry name" value="WD_REPEATS_REGION"/>
    <property type="match status" value="2"/>
</dbReference>